<dbReference type="GeneID" id="7822936"/>
<keyword evidence="3" id="KW-1185">Reference proteome</keyword>
<evidence type="ECO:0000313" key="3">
    <source>
        <dbReference type="Proteomes" id="UP000009168"/>
    </source>
</evidence>
<keyword evidence="2" id="KW-0808">Transferase</keyword>
<dbReference type="PANTHER" id="PTHR24361">
    <property type="entry name" value="MITOGEN-ACTIVATED KINASE KINASE KINASE"/>
    <property type="match status" value="1"/>
</dbReference>
<name>Q240X1_TETTS</name>
<feature type="domain" description="Protein kinase" evidence="1">
    <location>
        <begin position="1"/>
        <end position="287"/>
    </location>
</feature>
<dbReference type="Pfam" id="PF00069">
    <property type="entry name" value="Pkinase"/>
    <property type="match status" value="1"/>
</dbReference>
<dbReference type="SUPFAM" id="SSF56112">
    <property type="entry name" value="Protein kinase-like (PK-like)"/>
    <property type="match status" value="1"/>
</dbReference>
<organism evidence="2 3">
    <name type="scientific">Tetrahymena thermophila (strain SB210)</name>
    <dbReference type="NCBI Taxonomy" id="312017"/>
    <lineage>
        <taxon>Eukaryota</taxon>
        <taxon>Sar</taxon>
        <taxon>Alveolata</taxon>
        <taxon>Ciliophora</taxon>
        <taxon>Intramacronucleata</taxon>
        <taxon>Oligohymenophorea</taxon>
        <taxon>Hymenostomatida</taxon>
        <taxon>Tetrahymenina</taxon>
        <taxon>Tetrahymenidae</taxon>
        <taxon>Tetrahymena</taxon>
    </lineage>
</organism>
<dbReference type="SUPFAM" id="SSF52047">
    <property type="entry name" value="RNI-like"/>
    <property type="match status" value="1"/>
</dbReference>
<reference evidence="3" key="1">
    <citation type="journal article" date="2006" name="PLoS Biol.">
        <title>Macronuclear genome sequence of the ciliate Tetrahymena thermophila, a model eukaryote.</title>
        <authorList>
            <person name="Eisen J.A."/>
            <person name="Coyne R.S."/>
            <person name="Wu M."/>
            <person name="Wu D."/>
            <person name="Thiagarajan M."/>
            <person name="Wortman J.R."/>
            <person name="Badger J.H."/>
            <person name="Ren Q."/>
            <person name="Amedeo P."/>
            <person name="Jones K.M."/>
            <person name="Tallon L.J."/>
            <person name="Delcher A.L."/>
            <person name="Salzberg S.L."/>
            <person name="Silva J.C."/>
            <person name="Haas B.J."/>
            <person name="Majoros W.H."/>
            <person name="Farzad M."/>
            <person name="Carlton J.M."/>
            <person name="Smith R.K. Jr."/>
            <person name="Garg J."/>
            <person name="Pearlman R.E."/>
            <person name="Karrer K.M."/>
            <person name="Sun L."/>
            <person name="Manning G."/>
            <person name="Elde N.C."/>
            <person name="Turkewitz A.P."/>
            <person name="Asai D.J."/>
            <person name="Wilkes D.E."/>
            <person name="Wang Y."/>
            <person name="Cai H."/>
            <person name="Collins K."/>
            <person name="Stewart B.A."/>
            <person name="Lee S.R."/>
            <person name="Wilamowska K."/>
            <person name="Weinberg Z."/>
            <person name="Ruzzo W.L."/>
            <person name="Wloga D."/>
            <person name="Gaertig J."/>
            <person name="Frankel J."/>
            <person name="Tsao C.-C."/>
            <person name="Gorovsky M.A."/>
            <person name="Keeling P.J."/>
            <person name="Waller R.F."/>
            <person name="Patron N.J."/>
            <person name="Cherry J.M."/>
            <person name="Stover N.A."/>
            <person name="Krieger C.J."/>
            <person name="del Toro C."/>
            <person name="Ryder H.F."/>
            <person name="Williamson S.C."/>
            <person name="Barbeau R.A."/>
            <person name="Hamilton E.P."/>
            <person name="Orias E."/>
        </authorList>
    </citation>
    <scope>NUCLEOTIDE SEQUENCE [LARGE SCALE GENOMIC DNA]</scope>
    <source>
        <strain evidence="3">SB210</strain>
    </source>
</reference>
<protein>
    <submittedName>
        <fullName evidence="2">Kinase domain protein</fullName>
    </submittedName>
</protein>
<dbReference type="RefSeq" id="XP_001022538.3">
    <property type="nucleotide sequence ID" value="XM_001022538.3"/>
</dbReference>
<dbReference type="AlphaFoldDB" id="Q240X1"/>
<dbReference type="InterPro" id="IPR053235">
    <property type="entry name" value="Ser_Thr_kinase"/>
</dbReference>
<accession>Q240X1</accession>
<sequence length="720" mass="83448">MGNCVQTSQHNQLQQEVKQFLLEKGFTISGQIVAKMKDINRVIIATKDSRQVAFKVRHFQSKLQLKEYQDQANILQRVVHPNVVQFEEHFNSSHVFFMQMEYCPNNLRQLLKEKSLSQQEQFHYAMQVIRGVQAIHSVNHSHKELKTQNILVNQQGNLVIGDFGLDREDDIFYQKCQSQDDLVNSQRWYVAPEIQMGQPGILQNINQPADIWSLGIIILEIFGLKYVSNFQSIEQLQLTLDLLYNQDFSFINFIDKFLTDIIKQLLNSEPSKRPIIDDVKKMIQKEIDVRFVVSRSQTDSSGDFPTDSSLYKHKIFEVNPQEVQFFLNGQRKGDDSIKRLHISFEQHHQAEIYQLIQCLINMPQEISELNLSFQDIQIDAISVRELILQTKSLPVTLQNLTFWFRNVTTTCDQSDFYQNLITKIPDKIKYIGLYIEKQSLNKRMLKDLASSLKFLPPKIKSLTLGFYQNIFTNDSFKYFSLILDLLPQNLKSLELDIENNPDISTKGYMTMFQNIGSLPVQINTLYLSLKSNSLNEESIEVLCLSLKKLHNQINQLKIDLSKSISDSISFTRFCFHLPQIVGSHVEKLCLSFEKCNLGDEDISKLCDSLLKSQNHLIQVEIGLQQNQISNVGFHKLIQFINANKKAKFTDLYLGNNKKITEKEAIQVLLKIKDQIPHNYTRVGFNFGENYLIRQGLIEGENYQELENEIIKINSILNIIA</sequence>
<dbReference type="InParanoid" id="Q240X1"/>
<dbReference type="eggNOG" id="KOG0575">
    <property type="taxonomic scope" value="Eukaryota"/>
</dbReference>
<evidence type="ECO:0000259" key="1">
    <source>
        <dbReference type="PROSITE" id="PS50011"/>
    </source>
</evidence>
<keyword evidence="2" id="KW-0418">Kinase</keyword>
<dbReference type="GO" id="GO:0005524">
    <property type="term" value="F:ATP binding"/>
    <property type="evidence" value="ECO:0007669"/>
    <property type="project" value="InterPro"/>
</dbReference>
<dbReference type="KEGG" id="tet:TTHERM_00624120"/>
<dbReference type="InterPro" id="IPR032675">
    <property type="entry name" value="LRR_dom_sf"/>
</dbReference>
<dbReference type="InterPro" id="IPR000719">
    <property type="entry name" value="Prot_kinase_dom"/>
</dbReference>
<dbReference type="PROSITE" id="PS50011">
    <property type="entry name" value="PROTEIN_KINASE_DOM"/>
    <property type="match status" value="1"/>
</dbReference>
<dbReference type="HOGENOM" id="CLU_512441_0_0_1"/>
<dbReference type="Gene3D" id="3.80.10.10">
    <property type="entry name" value="Ribonuclease Inhibitor"/>
    <property type="match status" value="2"/>
</dbReference>
<dbReference type="GO" id="GO:0004674">
    <property type="term" value="F:protein serine/threonine kinase activity"/>
    <property type="evidence" value="ECO:0007669"/>
    <property type="project" value="TreeGrafter"/>
</dbReference>
<proteinExistence type="predicted"/>
<gene>
    <name evidence="2" type="ORF">TTHERM_00624120</name>
</gene>
<dbReference type="GO" id="GO:0005737">
    <property type="term" value="C:cytoplasm"/>
    <property type="evidence" value="ECO:0007669"/>
    <property type="project" value="TreeGrafter"/>
</dbReference>
<dbReference type="EMBL" id="GG662540">
    <property type="protein sequence ID" value="EAS02293.3"/>
    <property type="molecule type" value="Genomic_DNA"/>
</dbReference>
<evidence type="ECO:0000313" key="2">
    <source>
        <dbReference type="EMBL" id="EAS02293.3"/>
    </source>
</evidence>
<dbReference type="OrthoDB" id="1668230at2759"/>
<dbReference type="PANTHER" id="PTHR24361:SF613">
    <property type="entry name" value="NUCLEAR RECEPTOR-BINDING PROTEIN-RELATED"/>
    <property type="match status" value="1"/>
</dbReference>
<dbReference type="Proteomes" id="UP000009168">
    <property type="component" value="Unassembled WGS sequence"/>
</dbReference>
<dbReference type="CDD" id="cd00180">
    <property type="entry name" value="PKc"/>
    <property type="match status" value="1"/>
</dbReference>
<dbReference type="Gene3D" id="1.10.510.10">
    <property type="entry name" value="Transferase(Phosphotransferase) domain 1"/>
    <property type="match status" value="1"/>
</dbReference>
<dbReference type="InterPro" id="IPR011009">
    <property type="entry name" value="Kinase-like_dom_sf"/>
</dbReference>